<evidence type="ECO:0000313" key="2">
    <source>
        <dbReference type="Proteomes" id="UP000887116"/>
    </source>
</evidence>
<dbReference type="Proteomes" id="UP000887116">
    <property type="component" value="Unassembled WGS sequence"/>
</dbReference>
<evidence type="ECO:0000313" key="1">
    <source>
        <dbReference type="EMBL" id="GFR03725.1"/>
    </source>
</evidence>
<dbReference type="EMBL" id="BMAO01035454">
    <property type="protein sequence ID" value="GFR03725.1"/>
    <property type="molecule type" value="Genomic_DNA"/>
</dbReference>
<proteinExistence type="predicted"/>
<reference evidence="1" key="1">
    <citation type="submission" date="2020-07" db="EMBL/GenBank/DDBJ databases">
        <title>Multicomponent nature underlies the extraordinary mechanical properties of spider dragline silk.</title>
        <authorList>
            <person name="Kono N."/>
            <person name="Nakamura H."/>
            <person name="Mori M."/>
            <person name="Yoshida Y."/>
            <person name="Ohtoshi R."/>
            <person name="Malay A.D."/>
            <person name="Moran D.A.P."/>
            <person name="Tomita M."/>
            <person name="Numata K."/>
            <person name="Arakawa K."/>
        </authorList>
    </citation>
    <scope>NUCLEOTIDE SEQUENCE</scope>
</reference>
<name>A0A8X6GKB2_TRICU</name>
<dbReference type="AlphaFoldDB" id="A0A8X6GKB2"/>
<sequence length="83" mass="9110">MTHSPVQRIAAVNPDRQFDHGFTPPHLQSELEIYVNEIVRESSRGPWKGEGGSCGGASWEIPTEFITAALAPELFLINTTDMG</sequence>
<gene>
    <name evidence="1" type="ORF">TNCT_128331</name>
</gene>
<protein>
    <submittedName>
        <fullName evidence="1">Uncharacterized protein</fullName>
    </submittedName>
</protein>
<accession>A0A8X6GKB2</accession>
<comment type="caution">
    <text evidence="1">The sequence shown here is derived from an EMBL/GenBank/DDBJ whole genome shotgun (WGS) entry which is preliminary data.</text>
</comment>
<organism evidence="1 2">
    <name type="scientific">Trichonephila clavata</name>
    <name type="common">Joro spider</name>
    <name type="synonym">Nephila clavata</name>
    <dbReference type="NCBI Taxonomy" id="2740835"/>
    <lineage>
        <taxon>Eukaryota</taxon>
        <taxon>Metazoa</taxon>
        <taxon>Ecdysozoa</taxon>
        <taxon>Arthropoda</taxon>
        <taxon>Chelicerata</taxon>
        <taxon>Arachnida</taxon>
        <taxon>Araneae</taxon>
        <taxon>Araneomorphae</taxon>
        <taxon>Entelegynae</taxon>
        <taxon>Araneoidea</taxon>
        <taxon>Nephilidae</taxon>
        <taxon>Trichonephila</taxon>
    </lineage>
</organism>
<keyword evidence="2" id="KW-1185">Reference proteome</keyword>
<dbReference type="OrthoDB" id="10475485at2759"/>